<feature type="domain" description="ABC transporter" evidence="6">
    <location>
        <begin position="4"/>
        <end position="238"/>
    </location>
</feature>
<dbReference type="InterPro" id="IPR017871">
    <property type="entry name" value="ABC_transporter-like_CS"/>
</dbReference>
<evidence type="ECO:0000256" key="1">
    <source>
        <dbReference type="ARBA" id="ARBA00022448"/>
    </source>
</evidence>
<dbReference type="EMBL" id="JAWXXV010000001">
    <property type="protein sequence ID" value="MDX5984282.1"/>
    <property type="molecule type" value="Genomic_DNA"/>
</dbReference>
<keyword evidence="3 7" id="KW-0067">ATP-binding</keyword>
<sequence length="257" mass="25860">MSVLSCQDVRVTLGGRSVLAGIDLTLAAGQVTAIVGPNGAGKSTLLACLAALRTPDSGAAHLDGQPVTAMPPRALAQRLAFLPQTPEIAWAVDARTLVGLGRIPFLGARGGGSADAAAVTQAMELAGVSEFAGRVVTSLSGGERARVLIARALAGEPEWLLADEPLSGLDPAHQLDVAGLFRVMALAGAGVVVTLHDLTMALRLADRVVVLAAGAVLADGAPVDALTPAVLRAAYGIEARVLAGAQGPIIDVVRRAG</sequence>
<evidence type="ECO:0000256" key="5">
    <source>
        <dbReference type="ARBA" id="ARBA00037066"/>
    </source>
</evidence>
<organism evidence="7 8">
    <name type="scientific">Sphingomonas echinoides</name>
    <dbReference type="NCBI Taxonomy" id="59803"/>
    <lineage>
        <taxon>Bacteria</taxon>
        <taxon>Pseudomonadati</taxon>
        <taxon>Pseudomonadota</taxon>
        <taxon>Alphaproteobacteria</taxon>
        <taxon>Sphingomonadales</taxon>
        <taxon>Sphingomonadaceae</taxon>
        <taxon>Sphingomonas</taxon>
    </lineage>
</organism>
<accession>A0ABU4PMF0</accession>
<evidence type="ECO:0000313" key="7">
    <source>
        <dbReference type="EMBL" id="MDX5984282.1"/>
    </source>
</evidence>
<dbReference type="PANTHER" id="PTHR42794:SF1">
    <property type="entry name" value="HEMIN IMPORT ATP-BINDING PROTEIN HMUV"/>
    <property type="match status" value="1"/>
</dbReference>
<keyword evidence="4" id="KW-1278">Translocase</keyword>
<keyword evidence="1" id="KW-0813">Transport</keyword>
<dbReference type="InterPro" id="IPR027417">
    <property type="entry name" value="P-loop_NTPase"/>
</dbReference>
<reference evidence="7 8" key="1">
    <citation type="submission" date="2023-11" db="EMBL/GenBank/DDBJ databases">
        <title>MicrobeMod: A computational toolkit for identifying prokaryotic methylation and restriction-modification with nanopore sequencing.</title>
        <authorList>
            <person name="Crits-Christoph A."/>
            <person name="Kang S.C."/>
            <person name="Lee H."/>
            <person name="Ostrov N."/>
        </authorList>
    </citation>
    <scope>NUCLEOTIDE SEQUENCE [LARGE SCALE GENOMIC DNA]</scope>
    <source>
        <strain evidence="7 8">ATCC 14820</strain>
    </source>
</reference>
<dbReference type="PANTHER" id="PTHR42794">
    <property type="entry name" value="HEMIN IMPORT ATP-BINDING PROTEIN HMUV"/>
    <property type="match status" value="1"/>
</dbReference>
<dbReference type="Pfam" id="PF00005">
    <property type="entry name" value="ABC_tran"/>
    <property type="match status" value="1"/>
</dbReference>
<dbReference type="PROSITE" id="PS00211">
    <property type="entry name" value="ABC_TRANSPORTER_1"/>
    <property type="match status" value="1"/>
</dbReference>
<dbReference type="PROSITE" id="PS50893">
    <property type="entry name" value="ABC_TRANSPORTER_2"/>
    <property type="match status" value="1"/>
</dbReference>
<evidence type="ECO:0000256" key="2">
    <source>
        <dbReference type="ARBA" id="ARBA00022741"/>
    </source>
</evidence>
<dbReference type="InterPro" id="IPR003439">
    <property type="entry name" value="ABC_transporter-like_ATP-bd"/>
</dbReference>
<proteinExistence type="predicted"/>
<name>A0ABU4PMF0_9SPHN</name>
<keyword evidence="2" id="KW-0547">Nucleotide-binding</keyword>
<dbReference type="Gene3D" id="3.40.50.300">
    <property type="entry name" value="P-loop containing nucleotide triphosphate hydrolases"/>
    <property type="match status" value="1"/>
</dbReference>
<dbReference type="CDD" id="cd03214">
    <property type="entry name" value="ABC_Iron-Siderophores_B12_Hemin"/>
    <property type="match status" value="1"/>
</dbReference>
<evidence type="ECO:0000259" key="6">
    <source>
        <dbReference type="PROSITE" id="PS50893"/>
    </source>
</evidence>
<keyword evidence="8" id="KW-1185">Reference proteome</keyword>
<dbReference type="RefSeq" id="WP_010403568.1">
    <property type="nucleotide sequence ID" value="NZ_JAWXXV010000001.1"/>
</dbReference>
<dbReference type="InterPro" id="IPR003593">
    <property type="entry name" value="AAA+_ATPase"/>
</dbReference>
<dbReference type="Proteomes" id="UP001279660">
    <property type="component" value="Unassembled WGS sequence"/>
</dbReference>
<dbReference type="SMART" id="SM00382">
    <property type="entry name" value="AAA"/>
    <property type="match status" value="1"/>
</dbReference>
<evidence type="ECO:0000313" key="8">
    <source>
        <dbReference type="Proteomes" id="UP001279660"/>
    </source>
</evidence>
<protein>
    <submittedName>
        <fullName evidence="7">ABC transporter ATP-binding protein</fullName>
    </submittedName>
</protein>
<comment type="caution">
    <text evidence="7">The sequence shown here is derived from an EMBL/GenBank/DDBJ whole genome shotgun (WGS) entry which is preliminary data.</text>
</comment>
<gene>
    <name evidence="7" type="ORF">SIL82_08405</name>
</gene>
<comment type="function">
    <text evidence="5">Part of the ABC transporter complex HmuTUV involved in hemin import. Responsible for energy coupling to the transport system.</text>
</comment>
<dbReference type="SUPFAM" id="SSF52540">
    <property type="entry name" value="P-loop containing nucleoside triphosphate hydrolases"/>
    <property type="match status" value="1"/>
</dbReference>
<evidence type="ECO:0000256" key="3">
    <source>
        <dbReference type="ARBA" id="ARBA00022840"/>
    </source>
</evidence>
<evidence type="ECO:0000256" key="4">
    <source>
        <dbReference type="ARBA" id="ARBA00022967"/>
    </source>
</evidence>
<dbReference type="GO" id="GO:0005524">
    <property type="term" value="F:ATP binding"/>
    <property type="evidence" value="ECO:0007669"/>
    <property type="project" value="UniProtKB-KW"/>
</dbReference>